<evidence type="ECO:0000313" key="2">
    <source>
        <dbReference type="Proteomes" id="UP000828048"/>
    </source>
</evidence>
<proteinExistence type="predicted"/>
<dbReference type="Proteomes" id="UP000828048">
    <property type="component" value="Chromosome 8"/>
</dbReference>
<dbReference type="EMBL" id="CM037158">
    <property type="protein sequence ID" value="KAH7851197.1"/>
    <property type="molecule type" value="Genomic_DNA"/>
</dbReference>
<evidence type="ECO:0000313" key="1">
    <source>
        <dbReference type="EMBL" id="KAH7851197.1"/>
    </source>
</evidence>
<sequence>MASTTSAAASTLLSGSSTSGTVPSSLVGTTTSSGELRGMNFYLSDNSNPNLYYLPNSSISSSPSYPTITLDLTSTSSSSYLNNISSNSLSIPRYSTTNPNFSNGVLNYGTQVPYDKHQVGNSLHDFGPGQNPENFNHSFIHKGLTSNLSSSHQTLPTDAIAAATKSITSDPSFQSALATALNSIIGTSGGGGGGNGEF</sequence>
<gene>
    <name evidence="1" type="ORF">Vadar_008472</name>
</gene>
<name>A0ACB7YCD6_9ERIC</name>
<reference evidence="1 2" key="1">
    <citation type="journal article" date="2021" name="Hortic Res">
        <title>High-quality reference genome and annotation aids understanding of berry development for evergreen blueberry (Vaccinium darrowii).</title>
        <authorList>
            <person name="Yu J."/>
            <person name="Hulse-Kemp A.M."/>
            <person name="Babiker E."/>
            <person name="Staton M."/>
        </authorList>
    </citation>
    <scope>NUCLEOTIDE SEQUENCE [LARGE SCALE GENOMIC DNA]</scope>
    <source>
        <strain evidence="2">cv. NJ 8807/NJ 8810</strain>
        <tissue evidence="1">Young leaf</tissue>
    </source>
</reference>
<organism evidence="1 2">
    <name type="scientific">Vaccinium darrowii</name>
    <dbReference type="NCBI Taxonomy" id="229202"/>
    <lineage>
        <taxon>Eukaryota</taxon>
        <taxon>Viridiplantae</taxon>
        <taxon>Streptophyta</taxon>
        <taxon>Embryophyta</taxon>
        <taxon>Tracheophyta</taxon>
        <taxon>Spermatophyta</taxon>
        <taxon>Magnoliopsida</taxon>
        <taxon>eudicotyledons</taxon>
        <taxon>Gunneridae</taxon>
        <taxon>Pentapetalae</taxon>
        <taxon>asterids</taxon>
        <taxon>Ericales</taxon>
        <taxon>Ericaceae</taxon>
        <taxon>Vaccinioideae</taxon>
        <taxon>Vaccinieae</taxon>
        <taxon>Vaccinium</taxon>
    </lineage>
</organism>
<protein>
    <submittedName>
        <fullName evidence="1">Uncharacterized protein</fullName>
    </submittedName>
</protein>
<accession>A0ACB7YCD6</accession>
<comment type="caution">
    <text evidence="1">The sequence shown here is derived from an EMBL/GenBank/DDBJ whole genome shotgun (WGS) entry which is preliminary data.</text>
</comment>
<keyword evidence="2" id="KW-1185">Reference proteome</keyword>